<comment type="caution">
    <text evidence="5">The sequence shown here is derived from an EMBL/GenBank/DDBJ whole genome shotgun (WGS) entry which is preliminary data.</text>
</comment>
<dbReference type="Proteomes" id="UP000655589">
    <property type="component" value="Unassembled WGS sequence"/>
</dbReference>
<dbReference type="Pfam" id="PF00005">
    <property type="entry name" value="ABC_tran"/>
    <property type="match status" value="1"/>
</dbReference>
<dbReference type="InterPro" id="IPR027417">
    <property type="entry name" value="P-loop_NTPase"/>
</dbReference>
<dbReference type="SMART" id="SM00382">
    <property type="entry name" value="AAA"/>
    <property type="match status" value="1"/>
</dbReference>
<evidence type="ECO:0000256" key="1">
    <source>
        <dbReference type="ARBA" id="ARBA00022448"/>
    </source>
</evidence>
<keyword evidence="3 5" id="KW-0067">ATP-binding</keyword>
<evidence type="ECO:0000313" key="5">
    <source>
        <dbReference type="EMBL" id="GGM22759.1"/>
    </source>
</evidence>
<dbReference type="GO" id="GO:0016887">
    <property type="term" value="F:ATP hydrolysis activity"/>
    <property type="evidence" value="ECO:0007669"/>
    <property type="project" value="InterPro"/>
</dbReference>
<dbReference type="AlphaFoldDB" id="A0A8H9L3Q7"/>
<evidence type="ECO:0000256" key="3">
    <source>
        <dbReference type="ARBA" id="ARBA00022840"/>
    </source>
</evidence>
<dbReference type="PROSITE" id="PS00211">
    <property type="entry name" value="ABC_TRANSPORTER_1"/>
    <property type="match status" value="1"/>
</dbReference>
<dbReference type="PROSITE" id="PS50893">
    <property type="entry name" value="ABC_TRANSPORTER_2"/>
    <property type="match status" value="1"/>
</dbReference>
<evidence type="ECO:0000259" key="4">
    <source>
        <dbReference type="PROSITE" id="PS50893"/>
    </source>
</evidence>
<name>A0A8H9L3Q7_9MICO</name>
<dbReference type="PANTHER" id="PTHR42788:SF13">
    <property type="entry name" value="ALIPHATIC SULFONATES IMPORT ATP-BINDING PROTEIN SSUB"/>
    <property type="match status" value="1"/>
</dbReference>
<keyword evidence="1" id="KW-0813">Transport</keyword>
<accession>A0A8H9L3Q7</accession>
<organism evidence="5 6">
    <name type="scientific">Promicromonospora citrea</name>
    <dbReference type="NCBI Taxonomy" id="43677"/>
    <lineage>
        <taxon>Bacteria</taxon>
        <taxon>Bacillati</taxon>
        <taxon>Actinomycetota</taxon>
        <taxon>Actinomycetes</taxon>
        <taxon>Micrococcales</taxon>
        <taxon>Promicromonosporaceae</taxon>
        <taxon>Promicromonospora</taxon>
    </lineage>
</organism>
<evidence type="ECO:0000313" key="6">
    <source>
        <dbReference type="Proteomes" id="UP000655589"/>
    </source>
</evidence>
<dbReference type="CDD" id="cd03293">
    <property type="entry name" value="ABC_NrtD_SsuB_transporters"/>
    <property type="match status" value="1"/>
</dbReference>
<dbReference type="InterPro" id="IPR003439">
    <property type="entry name" value="ABC_transporter-like_ATP-bd"/>
</dbReference>
<dbReference type="RefSeq" id="WP_171103798.1">
    <property type="nucleotide sequence ID" value="NZ_BMPT01000006.1"/>
</dbReference>
<reference evidence="5" key="1">
    <citation type="journal article" date="2014" name="Int. J. Syst. Evol. Microbiol.">
        <title>Complete genome sequence of Corynebacterium casei LMG S-19264T (=DSM 44701T), isolated from a smear-ripened cheese.</title>
        <authorList>
            <consortium name="US DOE Joint Genome Institute (JGI-PGF)"/>
            <person name="Walter F."/>
            <person name="Albersmeier A."/>
            <person name="Kalinowski J."/>
            <person name="Ruckert C."/>
        </authorList>
    </citation>
    <scope>NUCLEOTIDE SEQUENCE</scope>
    <source>
        <strain evidence="5">JCM 3051</strain>
    </source>
</reference>
<dbReference type="Gene3D" id="3.40.50.300">
    <property type="entry name" value="P-loop containing nucleotide triphosphate hydrolases"/>
    <property type="match status" value="1"/>
</dbReference>
<keyword evidence="2" id="KW-0547">Nucleotide-binding</keyword>
<keyword evidence="6" id="KW-1185">Reference proteome</keyword>
<gene>
    <name evidence="5" type="ORF">GCM10010102_18120</name>
</gene>
<dbReference type="InterPro" id="IPR003593">
    <property type="entry name" value="AAA+_ATPase"/>
</dbReference>
<dbReference type="SUPFAM" id="SSF52540">
    <property type="entry name" value="P-loop containing nucleoside triphosphate hydrolases"/>
    <property type="match status" value="1"/>
</dbReference>
<dbReference type="GO" id="GO:0005524">
    <property type="term" value="F:ATP binding"/>
    <property type="evidence" value="ECO:0007669"/>
    <property type="project" value="UniProtKB-KW"/>
</dbReference>
<dbReference type="InterPro" id="IPR017871">
    <property type="entry name" value="ABC_transporter-like_CS"/>
</dbReference>
<evidence type="ECO:0000256" key="2">
    <source>
        <dbReference type="ARBA" id="ARBA00022741"/>
    </source>
</evidence>
<sequence length="273" mass="29770">MTATAEQGAATGPAPAAEPIIEVSHVTCRFTSRRSETVALEDVSLAVRPGEFVTVAGPSGCGKSTLLKLVAGLVPATEGDVRLYGRPVTGPQREIGFAFQRSALLEWRGVRRNILLQAEMRGMDRRRAEERADRLIELTGLTGFEKALPHELSGGMQQRVALCRALLHEPRVLLMDEPFGALDALTREQMNTEMNRIWRETGTTVVLVTHSVPEAVYLGSRIVVMSPRPGRIVEILEPGLPEHREYGPTLADPRFAAAAARLRDLLGASHAPE</sequence>
<dbReference type="InterPro" id="IPR050166">
    <property type="entry name" value="ABC_transporter_ATP-bind"/>
</dbReference>
<proteinExistence type="predicted"/>
<protein>
    <submittedName>
        <fullName evidence="5">ABC transporter ATP-binding protein</fullName>
    </submittedName>
</protein>
<dbReference type="PANTHER" id="PTHR42788">
    <property type="entry name" value="TAURINE IMPORT ATP-BINDING PROTEIN-RELATED"/>
    <property type="match status" value="1"/>
</dbReference>
<reference evidence="5" key="2">
    <citation type="submission" date="2020-09" db="EMBL/GenBank/DDBJ databases">
        <authorList>
            <person name="Sun Q."/>
            <person name="Ohkuma M."/>
        </authorList>
    </citation>
    <scope>NUCLEOTIDE SEQUENCE</scope>
    <source>
        <strain evidence="5">JCM 3051</strain>
    </source>
</reference>
<feature type="domain" description="ABC transporter" evidence="4">
    <location>
        <begin position="21"/>
        <end position="252"/>
    </location>
</feature>
<dbReference type="EMBL" id="BMPT01000006">
    <property type="protein sequence ID" value="GGM22759.1"/>
    <property type="molecule type" value="Genomic_DNA"/>
</dbReference>